<accession>A0ABW2ZE09</accession>
<dbReference type="InterPro" id="IPR001789">
    <property type="entry name" value="Sig_transdc_resp-reg_receiver"/>
</dbReference>
<dbReference type="InterPro" id="IPR050595">
    <property type="entry name" value="Bact_response_regulator"/>
</dbReference>
<dbReference type="InterPro" id="IPR011006">
    <property type="entry name" value="CheY-like_superfamily"/>
</dbReference>
<dbReference type="PANTHER" id="PTHR44591:SF23">
    <property type="entry name" value="CHEY SUBFAMILY"/>
    <property type="match status" value="1"/>
</dbReference>
<dbReference type="Proteomes" id="UP001597073">
    <property type="component" value="Unassembled WGS sequence"/>
</dbReference>
<dbReference type="PANTHER" id="PTHR44591">
    <property type="entry name" value="STRESS RESPONSE REGULATOR PROTEIN 1"/>
    <property type="match status" value="1"/>
</dbReference>
<dbReference type="SUPFAM" id="SSF52172">
    <property type="entry name" value="CheY-like"/>
    <property type="match status" value="1"/>
</dbReference>
<organism evidence="4 5">
    <name type="scientific">Mucilaginibacter lutimaris</name>
    <dbReference type="NCBI Taxonomy" id="931629"/>
    <lineage>
        <taxon>Bacteria</taxon>
        <taxon>Pseudomonadati</taxon>
        <taxon>Bacteroidota</taxon>
        <taxon>Sphingobacteriia</taxon>
        <taxon>Sphingobacteriales</taxon>
        <taxon>Sphingobacteriaceae</taxon>
        <taxon>Mucilaginibacter</taxon>
    </lineage>
</organism>
<evidence type="ECO:0000256" key="2">
    <source>
        <dbReference type="PROSITE-ProRule" id="PRU00169"/>
    </source>
</evidence>
<proteinExistence type="predicted"/>
<feature type="modified residue" description="4-aspartylphosphate" evidence="2">
    <location>
        <position position="52"/>
    </location>
</feature>
<protein>
    <submittedName>
        <fullName evidence="4">Response regulator</fullName>
    </submittedName>
</protein>
<evidence type="ECO:0000259" key="3">
    <source>
        <dbReference type="PROSITE" id="PS50110"/>
    </source>
</evidence>
<dbReference type="Gene3D" id="3.40.50.2300">
    <property type="match status" value="1"/>
</dbReference>
<sequence length="123" mass="13729">MRKVILISPDDTVVHLLKSNSQFLNIEPEVICCSADILNQMKQSSPELLIIDFILNDDNGGTLCHQIKSDNELHDLPIILLSEYTSLDPISAKFGCSNVITKPVNLHELKETINNLLQPQAVH</sequence>
<dbReference type="SMART" id="SM00448">
    <property type="entry name" value="REC"/>
    <property type="match status" value="1"/>
</dbReference>
<dbReference type="PROSITE" id="PS50110">
    <property type="entry name" value="RESPONSE_REGULATORY"/>
    <property type="match status" value="1"/>
</dbReference>
<evidence type="ECO:0000313" key="4">
    <source>
        <dbReference type="EMBL" id="MFD0764374.1"/>
    </source>
</evidence>
<keyword evidence="1 2" id="KW-0597">Phosphoprotein</keyword>
<keyword evidence="5" id="KW-1185">Reference proteome</keyword>
<feature type="domain" description="Response regulatory" evidence="3">
    <location>
        <begin position="3"/>
        <end position="117"/>
    </location>
</feature>
<dbReference type="RefSeq" id="WP_377139684.1">
    <property type="nucleotide sequence ID" value="NZ_JBHTIA010000003.1"/>
</dbReference>
<dbReference type="EMBL" id="JBHTIA010000003">
    <property type="protein sequence ID" value="MFD0764374.1"/>
    <property type="molecule type" value="Genomic_DNA"/>
</dbReference>
<evidence type="ECO:0000256" key="1">
    <source>
        <dbReference type="ARBA" id="ARBA00022553"/>
    </source>
</evidence>
<name>A0ABW2ZE09_9SPHI</name>
<evidence type="ECO:0000313" key="5">
    <source>
        <dbReference type="Proteomes" id="UP001597073"/>
    </source>
</evidence>
<dbReference type="Pfam" id="PF00072">
    <property type="entry name" value="Response_reg"/>
    <property type="match status" value="1"/>
</dbReference>
<gene>
    <name evidence="4" type="ORF">ACFQZI_05890</name>
</gene>
<reference evidence="5" key="1">
    <citation type="journal article" date="2019" name="Int. J. Syst. Evol. Microbiol.">
        <title>The Global Catalogue of Microorganisms (GCM) 10K type strain sequencing project: providing services to taxonomists for standard genome sequencing and annotation.</title>
        <authorList>
            <consortium name="The Broad Institute Genomics Platform"/>
            <consortium name="The Broad Institute Genome Sequencing Center for Infectious Disease"/>
            <person name="Wu L."/>
            <person name="Ma J."/>
        </authorList>
    </citation>
    <scope>NUCLEOTIDE SEQUENCE [LARGE SCALE GENOMIC DNA]</scope>
    <source>
        <strain evidence="5">CCUG 60742</strain>
    </source>
</reference>
<comment type="caution">
    <text evidence="4">The sequence shown here is derived from an EMBL/GenBank/DDBJ whole genome shotgun (WGS) entry which is preliminary data.</text>
</comment>